<dbReference type="Pfam" id="PF20152">
    <property type="entry name" value="DUF6534"/>
    <property type="match status" value="1"/>
</dbReference>
<evidence type="ECO:0000259" key="2">
    <source>
        <dbReference type="Pfam" id="PF20152"/>
    </source>
</evidence>
<keyword evidence="1" id="KW-0812">Transmembrane</keyword>
<keyword evidence="1" id="KW-0472">Membrane</keyword>
<organism evidence="3 4">
    <name type="scientific">Candolleomyces aberdarensis</name>
    <dbReference type="NCBI Taxonomy" id="2316362"/>
    <lineage>
        <taxon>Eukaryota</taxon>
        <taxon>Fungi</taxon>
        <taxon>Dikarya</taxon>
        <taxon>Basidiomycota</taxon>
        <taxon>Agaricomycotina</taxon>
        <taxon>Agaricomycetes</taxon>
        <taxon>Agaricomycetidae</taxon>
        <taxon>Agaricales</taxon>
        <taxon>Agaricineae</taxon>
        <taxon>Psathyrellaceae</taxon>
        <taxon>Candolleomyces</taxon>
    </lineage>
</organism>
<evidence type="ECO:0000313" key="4">
    <source>
        <dbReference type="Proteomes" id="UP000290288"/>
    </source>
</evidence>
<reference evidence="3 4" key="1">
    <citation type="submission" date="2019-01" db="EMBL/GenBank/DDBJ databases">
        <title>Draft genome sequence of Psathyrella aberdarensis IHI B618.</title>
        <authorList>
            <person name="Buettner E."/>
            <person name="Kellner H."/>
        </authorList>
    </citation>
    <scope>NUCLEOTIDE SEQUENCE [LARGE SCALE GENOMIC DNA]</scope>
    <source>
        <strain evidence="3 4">IHI B618</strain>
    </source>
</reference>
<dbReference type="Proteomes" id="UP000290288">
    <property type="component" value="Unassembled WGS sequence"/>
</dbReference>
<dbReference type="InterPro" id="IPR045339">
    <property type="entry name" value="DUF6534"/>
</dbReference>
<feature type="transmembrane region" description="Helical" evidence="1">
    <location>
        <begin position="202"/>
        <end position="221"/>
    </location>
</feature>
<feature type="domain" description="DUF6534" evidence="2">
    <location>
        <begin position="168"/>
        <end position="247"/>
    </location>
</feature>
<gene>
    <name evidence="3" type="ORF">EST38_g2414</name>
</gene>
<proteinExistence type="predicted"/>
<sequence>MVAVTIANTLGAMQIGSTLAVFLFGIVTLQLDTYIQLFSDDKWFLKLTVATVWSLELAHTICVAAEAYRGTITFYGRIAAYQRYPLMGAATLLGGLITCVVQCFFCLRVWKALPNPLRYIGAVCGAAAIVRAIGSVFLGSRVIIAKTLAEYRQANGWLIRALLISGTSIDVIIAASMLYFLLKKRNSGFSTTTRLVDRLVAYTVRTGLLTSITAILVLVTFEVFPETFIWVGIYVFLAKLYSNSLLSA</sequence>
<feature type="transmembrane region" description="Helical" evidence="1">
    <location>
        <begin position="158"/>
        <end position="182"/>
    </location>
</feature>
<keyword evidence="1" id="KW-1133">Transmembrane helix</keyword>
<protein>
    <recommendedName>
        <fullName evidence="2">DUF6534 domain-containing protein</fullName>
    </recommendedName>
</protein>
<feature type="transmembrane region" description="Helical" evidence="1">
    <location>
        <begin position="12"/>
        <end position="31"/>
    </location>
</feature>
<name>A0A4Q2DT31_9AGAR</name>
<dbReference type="PANTHER" id="PTHR40465:SF1">
    <property type="entry name" value="DUF6534 DOMAIN-CONTAINING PROTEIN"/>
    <property type="match status" value="1"/>
</dbReference>
<dbReference type="AlphaFoldDB" id="A0A4Q2DT31"/>
<feature type="transmembrane region" description="Helical" evidence="1">
    <location>
        <begin position="119"/>
        <end position="138"/>
    </location>
</feature>
<dbReference type="STRING" id="2316362.A0A4Q2DT31"/>
<feature type="transmembrane region" description="Helical" evidence="1">
    <location>
        <begin position="227"/>
        <end position="246"/>
    </location>
</feature>
<evidence type="ECO:0000256" key="1">
    <source>
        <dbReference type="SAM" id="Phobius"/>
    </source>
</evidence>
<evidence type="ECO:0000313" key="3">
    <source>
        <dbReference type="EMBL" id="RXW23429.1"/>
    </source>
</evidence>
<dbReference type="PANTHER" id="PTHR40465">
    <property type="entry name" value="CHROMOSOME 1, WHOLE GENOME SHOTGUN SEQUENCE"/>
    <property type="match status" value="1"/>
</dbReference>
<comment type="caution">
    <text evidence="3">The sequence shown here is derived from an EMBL/GenBank/DDBJ whole genome shotgun (WGS) entry which is preliminary data.</text>
</comment>
<dbReference type="EMBL" id="SDEE01000042">
    <property type="protein sequence ID" value="RXW23429.1"/>
    <property type="molecule type" value="Genomic_DNA"/>
</dbReference>
<accession>A0A4Q2DT31</accession>
<dbReference type="OrthoDB" id="3231781at2759"/>
<keyword evidence="4" id="KW-1185">Reference proteome</keyword>
<feature type="transmembrane region" description="Helical" evidence="1">
    <location>
        <begin position="86"/>
        <end position="107"/>
    </location>
</feature>